<evidence type="ECO:0000313" key="5">
    <source>
        <dbReference type="Proteomes" id="UP001178507"/>
    </source>
</evidence>
<keyword evidence="5" id="KW-1185">Reference proteome</keyword>
<evidence type="ECO:0000256" key="3">
    <source>
        <dbReference type="SAM" id="SignalP"/>
    </source>
</evidence>
<organism evidence="4 5">
    <name type="scientific">Effrenium voratum</name>
    <dbReference type="NCBI Taxonomy" id="2562239"/>
    <lineage>
        <taxon>Eukaryota</taxon>
        <taxon>Sar</taxon>
        <taxon>Alveolata</taxon>
        <taxon>Dinophyceae</taxon>
        <taxon>Suessiales</taxon>
        <taxon>Symbiodiniaceae</taxon>
        <taxon>Effrenium</taxon>
    </lineage>
</organism>
<feature type="compositionally biased region" description="Polar residues" evidence="2">
    <location>
        <begin position="593"/>
        <end position="603"/>
    </location>
</feature>
<dbReference type="EMBL" id="CAUJNA010003598">
    <property type="protein sequence ID" value="CAJ1405720.1"/>
    <property type="molecule type" value="Genomic_DNA"/>
</dbReference>
<keyword evidence="1" id="KW-0175">Coiled coil</keyword>
<accession>A0AA36JHV0</accession>
<feature type="compositionally biased region" description="Basic and acidic residues" evidence="2">
    <location>
        <begin position="578"/>
        <end position="592"/>
    </location>
</feature>
<feature type="region of interest" description="Disordered" evidence="2">
    <location>
        <begin position="578"/>
        <end position="611"/>
    </location>
</feature>
<evidence type="ECO:0000256" key="1">
    <source>
        <dbReference type="SAM" id="Coils"/>
    </source>
</evidence>
<sequence>MQRLLCLVAASAALASDVTPVQKVIQMLEDMKAKGTKEMEEEQVQYATFKQFCDSTLSEKEKSITDSSDKIETLGADIEAAKADAERLATEAAAHSADIESATKEKDDASALRSKAREDFLATLKDYTESISAVGRALKVLKTQEKVSLVQLAEVKKMLPDEAVHSIDAFLARDKQSLIMEGAKASTSRSGEPETYEFQSGGVVGLLEQLKTKFEGERETLETEEQAKKHSFQLLAQGLEAQLAQSKKELESKTQFKAKRLQEKASGEGDLAEARGTKESDVKYSTDLKATCDKKAAAFAERQALRKEELEALSKAKDVMAAPTVAGAAAKHLPSLVQKTALAFLRMHSPVGQEQVARFLQQRASQLNSRVLSAAAARAGADPIAKVKTMIEQLLVKMQEQANEEATKKGWCDAELKTNTATREEKADASEALQSEIDGLTAAITKLGEEGADLQMELTELAAAMAQATDLRTKEKAKNAATVKDAKEAQAAVAQALTVLKDFYAKAADATALVQTKVHAGAPEVFGDEAYTGMGGESGGVLGMIEVIESDFARLEAETVAAEAAAKKEYEEFMEDSKMDKASKEAAVEQKTSKTSSQKQELTAASGDLEGTQKELAAAEAYYEKLRPDCVDTGVAYAERKAQREQEMKDLKEAMEMLSNL</sequence>
<comment type="caution">
    <text evidence="4">The sequence shown here is derived from an EMBL/GenBank/DDBJ whole genome shotgun (WGS) entry which is preliminary data.</text>
</comment>
<protein>
    <submittedName>
        <fullName evidence="4">Uncharacterized protein</fullName>
    </submittedName>
</protein>
<feature type="chain" id="PRO_5041424924" evidence="3">
    <location>
        <begin position="16"/>
        <end position="661"/>
    </location>
</feature>
<evidence type="ECO:0000256" key="2">
    <source>
        <dbReference type="SAM" id="MobiDB-lite"/>
    </source>
</evidence>
<evidence type="ECO:0000313" key="4">
    <source>
        <dbReference type="EMBL" id="CAJ1405720.1"/>
    </source>
</evidence>
<feature type="signal peptide" evidence="3">
    <location>
        <begin position="1"/>
        <end position="15"/>
    </location>
</feature>
<reference evidence="4" key="1">
    <citation type="submission" date="2023-08" db="EMBL/GenBank/DDBJ databases">
        <authorList>
            <person name="Chen Y."/>
            <person name="Shah S."/>
            <person name="Dougan E. K."/>
            <person name="Thang M."/>
            <person name="Chan C."/>
        </authorList>
    </citation>
    <scope>NUCLEOTIDE SEQUENCE</scope>
</reference>
<name>A0AA36JHV0_9DINO</name>
<dbReference type="AlphaFoldDB" id="A0AA36JHV0"/>
<proteinExistence type="predicted"/>
<dbReference type="Proteomes" id="UP001178507">
    <property type="component" value="Unassembled WGS sequence"/>
</dbReference>
<gene>
    <name evidence="4" type="ORF">EVOR1521_LOCUS27863</name>
</gene>
<feature type="coiled-coil region" evidence="1">
    <location>
        <begin position="71"/>
        <end position="119"/>
    </location>
</feature>
<keyword evidence="3" id="KW-0732">Signal</keyword>